<dbReference type="EMBL" id="JNAD02000019">
    <property type="protein sequence ID" value="RKM91092.1"/>
    <property type="molecule type" value="Genomic_DNA"/>
</dbReference>
<dbReference type="OrthoDB" id="5243396at2"/>
<feature type="transmembrane region" description="Helical" evidence="6">
    <location>
        <begin position="66"/>
        <end position="94"/>
    </location>
</feature>
<protein>
    <submittedName>
        <fullName evidence="8">Type II secretion protein F</fullName>
    </submittedName>
</protein>
<comment type="caution">
    <text evidence="8">The sequence shown here is derived from an EMBL/GenBank/DDBJ whole genome shotgun (WGS) entry which is preliminary data.</text>
</comment>
<dbReference type="Pfam" id="PF00482">
    <property type="entry name" value="T2SSF"/>
    <property type="match status" value="1"/>
</dbReference>
<feature type="transmembrane region" description="Helical" evidence="6">
    <location>
        <begin position="260"/>
        <end position="281"/>
    </location>
</feature>
<name>A0A3R7HU37_9ACTN</name>
<dbReference type="AlphaFoldDB" id="A0A3R7HU37"/>
<keyword evidence="9" id="KW-1185">Reference proteome</keyword>
<feature type="transmembrane region" description="Helical" evidence="6">
    <location>
        <begin position="127"/>
        <end position="148"/>
    </location>
</feature>
<dbReference type="PANTHER" id="PTHR35007:SF3">
    <property type="entry name" value="POSSIBLE CONSERVED ALANINE RICH MEMBRANE PROTEIN"/>
    <property type="match status" value="1"/>
</dbReference>
<reference evidence="8 9" key="1">
    <citation type="journal article" date="2014" name="Genome Announc.">
        <title>Draft Genome Sequence of Streptomyces fradiae ATCC 19609, a Strain Highly Sensitive to Antibiotics.</title>
        <authorList>
            <person name="Bekker O.B."/>
            <person name="Klimina K.M."/>
            <person name="Vatlin A.A."/>
            <person name="Zakharevich N.V."/>
            <person name="Kasianov A.S."/>
            <person name="Danilenko V.N."/>
        </authorList>
    </citation>
    <scope>NUCLEOTIDE SEQUENCE [LARGE SCALE GENOMIC DNA]</scope>
    <source>
        <strain evidence="8 9">ATCC 19609</strain>
    </source>
</reference>
<feature type="transmembrane region" description="Helical" evidence="6">
    <location>
        <begin position="229"/>
        <end position="248"/>
    </location>
</feature>
<evidence type="ECO:0000313" key="8">
    <source>
        <dbReference type="EMBL" id="RKM91092.1"/>
    </source>
</evidence>
<organism evidence="8 9">
    <name type="scientific">Streptomyces xinghaiensis</name>
    <dbReference type="NCBI Taxonomy" id="1038928"/>
    <lineage>
        <taxon>Bacteria</taxon>
        <taxon>Bacillati</taxon>
        <taxon>Actinomycetota</taxon>
        <taxon>Actinomycetes</taxon>
        <taxon>Kitasatosporales</taxon>
        <taxon>Streptomycetaceae</taxon>
        <taxon>Streptomyces</taxon>
    </lineage>
</organism>
<gene>
    <name evidence="8" type="ORF">SFRA_029900</name>
</gene>
<keyword evidence="5 6" id="KW-0472">Membrane</keyword>
<evidence type="ECO:0000256" key="4">
    <source>
        <dbReference type="ARBA" id="ARBA00022989"/>
    </source>
</evidence>
<evidence type="ECO:0000256" key="6">
    <source>
        <dbReference type="SAM" id="Phobius"/>
    </source>
</evidence>
<comment type="subcellular location">
    <subcellularLocation>
        <location evidence="1">Cell membrane</location>
        <topology evidence="1">Multi-pass membrane protein</topology>
    </subcellularLocation>
</comment>
<evidence type="ECO:0000256" key="5">
    <source>
        <dbReference type="ARBA" id="ARBA00023136"/>
    </source>
</evidence>
<keyword evidence="4 6" id="KW-1133">Transmembrane helix</keyword>
<feature type="domain" description="Type II secretion system protein GspF" evidence="7">
    <location>
        <begin position="120"/>
        <end position="245"/>
    </location>
</feature>
<dbReference type="InterPro" id="IPR042094">
    <property type="entry name" value="T2SS_GspF_sf"/>
</dbReference>
<sequence>MGAAVTSNVFGPGSLTGAAVVCGAAFGLGLVAIGYGAVRRERQESRTGLWPVVVARLPGEWTTRRVLIAVVVGVVVGALTAWPVAAVLTTVAVLTLPGLLGPDRAAARRTERMEALATWTEMLRDTLSAAAGLEQAVLATADIAPAALQPEMRKLTTAIRSGRPLPTALEAFAEDTDDPLADLVVAALTTAARQQAGQLAPLLGELAESVREQVAMRQRIDAGRASVRTGVRVTVITTLGMATGLVVFNRPYLDPFNSLTGQTVLAAVGALFAASFAYLTAAGRIEEPARLIGPPGPRAATGIEAGGAR</sequence>
<evidence type="ECO:0000256" key="3">
    <source>
        <dbReference type="ARBA" id="ARBA00022692"/>
    </source>
</evidence>
<feature type="transmembrane region" description="Helical" evidence="6">
    <location>
        <begin position="15"/>
        <end position="38"/>
    </location>
</feature>
<dbReference type="GO" id="GO:0005886">
    <property type="term" value="C:plasma membrane"/>
    <property type="evidence" value="ECO:0007669"/>
    <property type="project" value="UniProtKB-SubCell"/>
</dbReference>
<dbReference type="InterPro" id="IPR018076">
    <property type="entry name" value="T2SS_GspF_dom"/>
</dbReference>
<dbReference type="Gene3D" id="1.20.81.30">
    <property type="entry name" value="Type II secretion system (T2SS), domain F"/>
    <property type="match status" value="1"/>
</dbReference>
<keyword evidence="3 6" id="KW-0812">Transmembrane</keyword>
<dbReference type="PANTHER" id="PTHR35007">
    <property type="entry name" value="INTEGRAL MEMBRANE PROTEIN-RELATED"/>
    <property type="match status" value="1"/>
</dbReference>
<dbReference type="Proteomes" id="UP000028058">
    <property type="component" value="Unassembled WGS sequence"/>
</dbReference>
<evidence type="ECO:0000259" key="7">
    <source>
        <dbReference type="Pfam" id="PF00482"/>
    </source>
</evidence>
<proteinExistence type="predicted"/>
<evidence type="ECO:0000256" key="2">
    <source>
        <dbReference type="ARBA" id="ARBA00022475"/>
    </source>
</evidence>
<evidence type="ECO:0000313" key="9">
    <source>
        <dbReference type="Proteomes" id="UP000028058"/>
    </source>
</evidence>
<evidence type="ECO:0000256" key="1">
    <source>
        <dbReference type="ARBA" id="ARBA00004651"/>
    </source>
</evidence>
<accession>A0A3R7HU37</accession>
<keyword evidence="2" id="KW-1003">Cell membrane</keyword>